<sequence>MKCNFKKEVKIVYHEYSAEKTICTLKNDRDNKCDTEEACIFFKELNKETCIINLTCRDSFTEEETGKIAREINNTLNRKGRCFKKGEE</sequence>
<name>A0A6M3KTM4_9ZZZZ</name>
<evidence type="ECO:0000313" key="1">
    <source>
        <dbReference type="EMBL" id="QJA74677.1"/>
    </source>
</evidence>
<organism evidence="2">
    <name type="scientific">viral metagenome</name>
    <dbReference type="NCBI Taxonomy" id="1070528"/>
    <lineage>
        <taxon>unclassified sequences</taxon>
        <taxon>metagenomes</taxon>
        <taxon>organismal metagenomes</taxon>
    </lineage>
</organism>
<dbReference type="EMBL" id="MT142558">
    <property type="protein sequence ID" value="QJA85172.1"/>
    <property type="molecule type" value="Genomic_DNA"/>
</dbReference>
<evidence type="ECO:0000313" key="2">
    <source>
        <dbReference type="EMBL" id="QJA85172.1"/>
    </source>
</evidence>
<accession>A0A6M3KTM4</accession>
<evidence type="ECO:0000313" key="3">
    <source>
        <dbReference type="EMBL" id="QJI03045.1"/>
    </source>
</evidence>
<proteinExistence type="predicted"/>
<dbReference type="EMBL" id="MT145053">
    <property type="protein sequence ID" value="QJI03045.1"/>
    <property type="molecule type" value="Genomic_DNA"/>
</dbReference>
<reference evidence="2" key="1">
    <citation type="submission" date="2020-03" db="EMBL/GenBank/DDBJ databases">
        <title>The deep terrestrial virosphere.</title>
        <authorList>
            <person name="Holmfeldt K."/>
            <person name="Nilsson E."/>
            <person name="Simone D."/>
            <person name="Lopez-Fernandez M."/>
            <person name="Wu X."/>
            <person name="de Brujin I."/>
            <person name="Lundin D."/>
            <person name="Andersson A."/>
            <person name="Bertilsson S."/>
            <person name="Dopson M."/>
        </authorList>
    </citation>
    <scope>NUCLEOTIDE SEQUENCE</scope>
    <source>
        <strain evidence="1">MM415A01952</strain>
        <strain evidence="2">MM415B02267</strain>
        <strain evidence="3">TM448B03997</strain>
    </source>
</reference>
<gene>
    <name evidence="1" type="ORF">MM415A01952_0018</name>
    <name evidence="2" type="ORF">MM415B02267_0019</name>
    <name evidence="3" type="ORF">TM448B03997_0011</name>
</gene>
<protein>
    <submittedName>
        <fullName evidence="2">Uncharacterized protein</fullName>
    </submittedName>
</protein>
<dbReference type="AlphaFoldDB" id="A0A6M3KTM4"/>
<dbReference type="EMBL" id="MT142113">
    <property type="protein sequence ID" value="QJA74677.1"/>
    <property type="molecule type" value="Genomic_DNA"/>
</dbReference>